<proteinExistence type="predicted"/>
<dbReference type="PANTHER" id="PTHR11472:SF1">
    <property type="entry name" value="GENERAL TRANSCRIPTION AND DNA REPAIR FACTOR IIH HELICASE SUBUNIT XPD"/>
    <property type="match status" value="1"/>
</dbReference>
<dbReference type="GO" id="GO:0005634">
    <property type="term" value="C:nucleus"/>
    <property type="evidence" value="ECO:0007669"/>
    <property type="project" value="TreeGrafter"/>
</dbReference>
<reference evidence="2 3" key="2">
    <citation type="submission" date="2018-11" db="EMBL/GenBank/DDBJ databases">
        <authorList>
            <consortium name="Pathogen Informatics"/>
        </authorList>
    </citation>
    <scope>NUCLEOTIDE SEQUENCE [LARGE SCALE GENOMIC DNA]</scope>
    <source>
        <strain evidence="2">Dakar</strain>
        <strain evidence="3">Dakar, Senegal</strain>
    </source>
</reference>
<dbReference type="GO" id="GO:0005524">
    <property type="term" value="F:ATP binding"/>
    <property type="evidence" value="ECO:0007669"/>
    <property type="project" value="InterPro"/>
</dbReference>
<dbReference type="InterPro" id="IPR045028">
    <property type="entry name" value="DinG/Rad3-like"/>
</dbReference>
<dbReference type="GO" id="GO:0045951">
    <property type="term" value="P:positive regulation of mitotic recombination"/>
    <property type="evidence" value="ECO:0007669"/>
    <property type="project" value="TreeGrafter"/>
</dbReference>
<dbReference type="STRING" id="6186.A0A183JJT4"/>
<dbReference type="GO" id="GO:0006366">
    <property type="term" value="P:transcription by RNA polymerase II"/>
    <property type="evidence" value="ECO:0007669"/>
    <property type="project" value="TreeGrafter"/>
</dbReference>
<accession>A0A183JJT4</accession>
<organism evidence="4">
    <name type="scientific">Schistosoma curassoni</name>
    <dbReference type="NCBI Taxonomy" id="6186"/>
    <lineage>
        <taxon>Eukaryota</taxon>
        <taxon>Metazoa</taxon>
        <taxon>Spiralia</taxon>
        <taxon>Lophotrochozoa</taxon>
        <taxon>Platyhelminthes</taxon>
        <taxon>Trematoda</taxon>
        <taxon>Digenea</taxon>
        <taxon>Strigeidida</taxon>
        <taxon>Schistosomatoidea</taxon>
        <taxon>Schistosomatidae</taxon>
        <taxon>Schistosoma</taxon>
    </lineage>
</organism>
<dbReference type="WBParaSite" id="SCUD_0000296101-mRNA-1">
    <property type="protein sequence ID" value="SCUD_0000296101-mRNA-1"/>
    <property type="gene ID" value="SCUD_0000296101"/>
</dbReference>
<dbReference type="GO" id="GO:0003678">
    <property type="term" value="F:DNA helicase activity"/>
    <property type="evidence" value="ECO:0007669"/>
    <property type="project" value="TreeGrafter"/>
</dbReference>
<dbReference type="AlphaFoldDB" id="A0A183JJT4"/>
<protein>
    <submittedName>
        <fullName evidence="4">HELICc2 domain-containing protein</fullName>
    </submittedName>
</protein>
<sequence length="128" mass="14624">MRHAAQCLGRAIRGKSDYGIMILADKRYARADKRFKLPGWIQSQLQDAFINLSIEESIQASRRFLRLMGQPFNKDDQLGLALLTREHINKLIIQNQTNSVISMNKMNNIQTINNSTQPRTVTTALPLK</sequence>
<name>A0A183JJT4_9TREM</name>
<dbReference type="GO" id="GO:0003684">
    <property type="term" value="F:damaged DNA binding"/>
    <property type="evidence" value="ECO:0007669"/>
    <property type="project" value="TreeGrafter"/>
</dbReference>
<dbReference type="InterPro" id="IPR006555">
    <property type="entry name" value="ATP-dep_Helicase_C"/>
</dbReference>
<dbReference type="Pfam" id="PF13307">
    <property type="entry name" value="Helicase_C_2"/>
    <property type="match status" value="1"/>
</dbReference>
<reference evidence="4" key="1">
    <citation type="submission" date="2016-06" db="UniProtKB">
        <authorList>
            <consortium name="WormBaseParasite"/>
        </authorList>
    </citation>
    <scope>IDENTIFICATION</scope>
</reference>
<dbReference type="GO" id="GO:0016818">
    <property type="term" value="F:hydrolase activity, acting on acid anhydrides, in phosphorus-containing anhydrides"/>
    <property type="evidence" value="ECO:0007669"/>
    <property type="project" value="InterPro"/>
</dbReference>
<dbReference type="EMBL" id="UZAK01003100">
    <property type="protein sequence ID" value="VDO78137.1"/>
    <property type="molecule type" value="Genomic_DNA"/>
</dbReference>
<dbReference type="Proteomes" id="UP000279833">
    <property type="component" value="Unassembled WGS sequence"/>
</dbReference>
<gene>
    <name evidence="2" type="ORF">SCUD_LOCUS2962</name>
</gene>
<evidence type="ECO:0000313" key="2">
    <source>
        <dbReference type="EMBL" id="VDO78137.1"/>
    </source>
</evidence>
<feature type="domain" description="ATP-dependent helicase C-terminal" evidence="1">
    <location>
        <begin position="1"/>
        <end position="43"/>
    </location>
</feature>
<dbReference type="InterPro" id="IPR027417">
    <property type="entry name" value="P-loop_NTPase"/>
</dbReference>
<evidence type="ECO:0000259" key="1">
    <source>
        <dbReference type="Pfam" id="PF13307"/>
    </source>
</evidence>
<dbReference type="PANTHER" id="PTHR11472">
    <property type="entry name" value="DNA REPAIR DEAD HELICASE RAD3/XP-D SUBFAMILY MEMBER"/>
    <property type="match status" value="1"/>
</dbReference>
<keyword evidence="3" id="KW-1185">Reference proteome</keyword>
<evidence type="ECO:0000313" key="3">
    <source>
        <dbReference type="Proteomes" id="UP000279833"/>
    </source>
</evidence>
<dbReference type="Gene3D" id="3.40.50.300">
    <property type="entry name" value="P-loop containing nucleotide triphosphate hydrolases"/>
    <property type="match status" value="1"/>
</dbReference>
<evidence type="ECO:0000313" key="4">
    <source>
        <dbReference type="WBParaSite" id="SCUD_0000296101-mRNA-1"/>
    </source>
</evidence>